<accession>A0ACC2MEI3</accession>
<gene>
    <name evidence="1" type="ORF">MRB53_005934</name>
</gene>
<evidence type="ECO:0000313" key="1">
    <source>
        <dbReference type="EMBL" id="KAJ8644186.1"/>
    </source>
</evidence>
<protein>
    <submittedName>
        <fullName evidence="1">Uncharacterized protein</fullName>
    </submittedName>
</protein>
<comment type="caution">
    <text evidence="1">The sequence shown here is derived from an EMBL/GenBank/DDBJ whole genome shotgun (WGS) entry which is preliminary data.</text>
</comment>
<sequence>MTEVTHITELLASVLLFHCCCCCFEESKALDLSRLRNTLVSNRLCYCYYKGRGQDLLRSGVIGPAATRSGVAGLRVAASVVSLISLSQQGTKTQKEREERWSRMVQPDDGKMAEVYWCCRRAGDDLWVSVPC</sequence>
<name>A0ACC2MEI3_PERAE</name>
<dbReference type="EMBL" id="CM056810">
    <property type="protein sequence ID" value="KAJ8644186.1"/>
    <property type="molecule type" value="Genomic_DNA"/>
</dbReference>
<organism evidence="1 2">
    <name type="scientific">Persea americana</name>
    <name type="common">Avocado</name>
    <dbReference type="NCBI Taxonomy" id="3435"/>
    <lineage>
        <taxon>Eukaryota</taxon>
        <taxon>Viridiplantae</taxon>
        <taxon>Streptophyta</taxon>
        <taxon>Embryophyta</taxon>
        <taxon>Tracheophyta</taxon>
        <taxon>Spermatophyta</taxon>
        <taxon>Magnoliopsida</taxon>
        <taxon>Magnoliidae</taxon>
        <taxon>Laurales</taxon>
        <taxon>Lauraceae</taxon>
        <taxon>Persea</taxon>
    </lineage>
</organism>
<keyword evidence="2" id="KW-1185">Reference proteome</keyword>
<reference evidence="1 2" key="1">
    <citation type="journal article" date="2022" name="Hortic Res">
        <title>A haplotype resolved chromosomal level avocado genome allows analysis of novel avocado genes.</title>
        <authorList>
            <person name="Nath O."/>
            <person name="Fletcher S.J."/>
            <person name="Hayward A."/>
            <person name="Shaw L.M."/>
            <person name="Masouleh A.K."/>
            <person name="Furtado A."/>
            <person name="Henry R.J."/>
            <person name="Mitter N."/>
        </authorList>
    </citation>
    <scope>NUCLEOTIDE SEQUENCE [LARGE SCALE GENOMIC DNA]</scope>
    <source>
        <strain evidence="2">cv. Hass</strain>
    </source>
</reference>
<dbReference type="Proteomes" id="UP001234297">
    <property type="component" value="Chromosome 2"/>
</dbReference>
<evidence type="ECO:0000313" key="2">
    <source>
        <dbReference type="Proteomes" id="UP001234297"/>
    </source>
</evidence>
<proteinExistence type="predicted"/>